<organism evidence="1 2">
    <name type="scientific">Phormidium nigroviride PCC 7112</name>
    <dbReference type="NCBI Taxonomy" id="179408"/>
    <lineage>
        <taxon>Bacteria</taxon>
        <taxon>Bacillati</taxon>
        <taxon>Cyanobacteriota</taxon>
        <taxon>Cyanophyceae</taxon>
        <taxon>Oscillatoriophycideae</taxon>
        <taxon>Oscillatoriales</taxon>
        <taxon>Oscillatoriaceae</taxon>
        <taxon>Phormidium</taxon>
    </lineage>
</organism>
<reference evidence="1 2" key="1">
    <citation type="submission" date="2012-05" db="EMBL/GenBank/DDBJ databases">
        <title>Finished plasmid 1 of genome of Oscillatoria sp. PCC 7112.</title>
        <authorList>
            <consortium name="US DOE Joint Genome Institute"/>
            <person name="Gugger M."/>
            <person name="Coursin T."/>
            <person name="Rippka R."/>
            <person name="Tandeau De Marsac N."/>
            <person name="Huntemann M."/>
            <person name="Wei C.-L."/>
            <person name="Han J."/>
            <person name="Detter J.C."/>
            <person name="Han C."/>
            <person name="Tapia R."/>
            <person name="Davenport K."/>
            <person name="Daligault H."/>
            <person name="Erkkila T."/>
            <person name="Gu W."/>
            <person name="Munk A.C.C."/>
            <person name="Teshima H."/>
            <person name="Xu Y."/>
            <person name="Chain P."/>
            <person name="Chen A."/>
            <person name="Krypides N."/>
            <person name="Mavromatis K."/>
            <person name="Markowitz V."/>
            <person name="Szeto E."/>
            <person name="Ivanova N."/>
            <person name="Mikhailova N."/>
            <person name="Ovchinnikova G."/>
            <person name="Pagani I."/>
            <person name="Pati A."/>
            <person name="Goodwin L."/>
            <person name="Peters L."/>
            <person name="Pitluck S."/>
            <person name="Woyke T."/>
            <person name="Kerfeld C."/>
        </authorList>
    </citation>
    <scope>NUCLEOTIDE SEQUENCE [LARGE SCALE GENOMIC DNA]</scope>
    <source>
        <strain evidence="1 2">PCC 7112</strain>
        <plasmid evidence="1 2">pOSC7112.01</plasmid>
    </source>
</reference>
<protein>
    <submittedName>
        <fullName evidence="1">Secretory lipase 2</fullName>
    </submittedName>
</protein>
<dbReference type="EMBL" id="CP003615">
    <property type="protein sequence ID" value="AFZ10558.1"/>
    <property type="molecule type" value="Genomic_DNA"/>
</dbReference>
<evidence type="ECO:0000313" key="1">
    <source>
        <dbReference type="EMBL" id="AFZ10558.1"/>
    </source>
</evidence>
<name>K9VR64_9CYAN</name>
<sequence length="91" mass="10671">MAVKGISELDIFEKTSITEKLLLKIRNLDMEFQFGRSYLEQLAPYLFQVEDWEELRPVFKVPYISYQGWVDNLIEDLQVAEPLSIAIASMR</sequence>
<proteinExistence type="predicted"/>
<dbReference type="Proteomes" id="UP000010478">
    <property type="component" value="Plasmid pOSC7112.01"/>
</dbReference>
<dbReference type="RefSeq" id="WP_015211730.1">
    <property type="nucleotide sequence ID" value="NC_019763.1"/>
</dbReference>
<geneLocation type="plasmid" evidence="1 2">
    <name>pOSC7112.01</name>
</geneLocation>
<dbReference type="KEGG" id="oni:Osc7112_6406"/>
<dbReference type="OrthoDB" id="465034at2"/>
<dbReference type="HOGENOM" id="CLU_2424101_0_0_3"/>
<keyword evidence="1" id="KW-0614">Plasmid</keyword>
<dbReference type="AlphaFoldDB" id="K9VR64"/>
<evidence type="ECO:0000313" key="2">
    <source>
        <dbReference type="Proteomes" id="UP000010478"/>
    </source>
</evidence>
<keyword evidence="2" id="KW-1185">Reference proteome</keyword>
<gene>
    <name evidence="1" type="ORF">Osc7112_6406</name>
</gene>
<accession>K9VR64</accession>